<dbReference type="InterPro" id="IPR029058">
    <property type="entry name" value="AB_hydrolase_fold"/>
</dbReference>
<dbReference type="Proteomes" id="UP000757103">
    <property type="component" value="Unassembled WGS sequence"/>
</dbReference>
<dbReference type="GO" id="GO:0008236">
    <property type="term" value="F:serine-type peptidase activity"/>
    <property type="evidence" value="ECO:0007669"/>
    <property type="project" value="InterPro"/>
</dbReference>
<dbReference type="FunFam" id="3.40.50.1820:FF:000003">
    <property type="entry name" value="Dipeptidyl peptidase 4"/>
    <property type="match status" value="1"/>
</dbReference>
<dbReference type="PANTHER" id="PTHR11731:SF193">
    <property type="entry name" value="DIPEPTIDYL PEPTIDASE 9"/>
    <property type="match status" value="1"/>
</dbReference>
<dbReference type="EMBL" id="DYUD01000029">
    <property type="protein sequence ID" value="HJG89956.1"/>
    <property type="molecule type" value="Genomic_DNA"/>
</dbReference>
<evidence type="ECO:0000256" key="1">
    <source>
        <dbReference type="ARBA" id="ARBA00023180"/>
    </source>
</evidence>
<dbReference type="InterPro" id="IPR050278">
    <property type="entry name" value="Serine_Prot_S9B/DPPIV"/>
</dbReference>
<comment type="caution">
    <text evidence="5">The sequence shown here is derived from an EMBL/GenBank/DDBJ whole genome shotgun (WGS) entry which is preliminary data.</text>
</comment>
<reference evidence="5" key="2">
    <citation type="submission" date="2021-09" db="EMBL/GenBank/DDBJ databases">
        <authorList>
            <person name="Gilroy R."/>
        </authorList>
    </citation>
    <scope>NUCLEOTIDE SEQUENCE</scope>
    <source>
        <strain evidence="5">CHK121-7720</strain>
    </source>
</reference>
<sequence length="725" mass="81948">MKKITFTILCAIALFVFPARAFTLEDITSGKFLPQDVAETYPSTDGVHYYAATNGNTRIVKCEYRTGHEVDTLFDVKTARECDLKSFDGFSLSPDEKHLLIYADSEPIYRRSFKANYYTFEIRRNLLKPLSEGGKQQVAVYSPNGRMVAFVRDNNIYIKKLDYGTEVAVTRDGEQNKIINGAPDWVYEEEFAMTSTLQWSPDDATLAFVKFDESQVPLYSFQLYEGYCPALPEYRFYPGSFAYKYPVAGETNSQVSVFSYTVDTRALKKMNLPLTADSYIPRIQFTPDPNRLAVVSLNRTQNQMDIYTVNPKSGVSKLLLRETDKAWIDEPILDNIAFYPDFFIIASCRSGYQHLYRYNYNGTLARQITRGEWNVSNFLGYDAQSGSYFYESNQEGALYKAIYKMNAKGVETKLSTLKGTNTAEFNPSCTYFINRYSSIDEPLVVTVCDARGKTLRTLEDNASLKALAAQSGLPQKEFFTCANAAGDLMNGYILKPANFDSSKRYPVVMSQYSGPGSQSVLDDWKVDWEYYLANQGFIVACVDGRGTGGRSRAYETAVYMQLGKYETEDQVAGAEYMSTLPYVDGNRIGIYGWSYGGYETLMAMSTGNGIYRAGVAIAPVTDWRYYDTIYSERFMRTPQENGDGYRQSAPITHAANLKGSLLIVSGTADDNVHYLNTLQYSAALVEAGIQFDSQIYTNKDHHIRGCNTRHHLYTRVCNFFSDKLK</sequence>
<dbReference type="Pfam" id="PF00930">
    <property type="entry name" value="DPPIV_N"/>
    <property type="match status" value="1"/>
</dbReference>
<feature type="domain" description="Peptidase S9 prolyl oligopeptidase catalytic" evidence="3">
    <location>
        <begin position="524"/>
        <end position="724"/>
    </location>
</feature>
<organism evidence="5 6">
    <name type="scientific">Barnesiella viscericola</name>
    <dbReference type="NCBI Taxonomy" id="397865"/>
    <lineage>
        <taxon>Bacteria</taxon>
        <taxon>Pseudomonadati</taxon>
        <taxon>Bacteroidota</taxon>
        <taxon>Bacteroidia</taxon>
        <taxon>Bacteroidales</taxon>
        <taxon>Barnesiellaceae</taxon>
        <taxon>Barnesiella</taxon>
    </lineage>
</organism>
<accession>A0A921MTU1</accession>
<dbReference type="SUPFAM" id="SSF53474">
    <property type="entry name" value="alpha/beta-Hydrolases"/>
    <property type="match status" value="1"/>
</dbReference>
<name>A0A921MTU1_9BACT</name>
<feature type="domain" description="Dipeptidylpeptidase IV N-terminal" evidence="4">
    <location>
        <begin position="93"/>
        <end position="442"/>
    </location>
</feature>
<dbReference type="InterPro" id="IPR001375">
    <property type="entry name" value="Peptidase_S9_cat"/>
</dbReference>
<dbReference type="GO" id="GO:0006508">
    <property type="term" value="P:proteolysis"/>
    <property type="evidence" value="ECO:0007669"/>
    <property type="project" value="InterPro"/>
</dbReference>
<evidence type="ECO:0000259" key="4">
    <source>
        <dbReference type="Pfam" id="PF00930"/>
    </source>
</evidence>
<evidence type="ECO:0000313" key="6">
    <source>
        <dbReference type="Proteomes" id="UP000757103"/>
    </source>
</evidence>
<protein>
    <submittedName>
        <fullName evidence="5">S9 family peptidase</fullName>
    </submittedName>
</protein>
<reference evidence="5" key="1">
    <citation type="journal article" date="2021" name="PeerJ">
        <title>Extensive microbial diversity within the chicken gut microbiome revealed by metagenomics and culture.</title>
        <authorList>
            <person name="Gilroy R."/>
            <person name="Ravi A."/>
            <person name="Getino M."/>
            <person name="Pursley I."/>
            <person name="Horton D.L."/>
            <person name="Alikhan N.F."/>
            <person name="Baker D."/>
            <person name="Gharbi K."/>
            <person name="Hall N."/>
            <person name="Watson M."/>
            <person name="Adriaenssens E.M."/>
            <person name="Foster-Nyarko E."/>
            <person name="Jarju S."/>
            <person name="Secka A."/>
            <person name="Antonio M."/>
            <person name="Oren A."/>
            <person name="Chaudhuri R.R."/>
            <person name="La Ragione R."/>
            <person name="Hildebrand F."/>
            <person name="Pallen M.J."/>
        </authorList>
    </citation>
    <scope>NUCLEOTIDE SEQUENCE</scope>
    <source>
        <strain evidence="5">CHK121-7720</strain>
    </source>
</reference>
<feature type="signal peptide" evidence="2">
    <location>
        <begin position="1"/>
        <end position="21"/>
    </location>
</feature>
<dbReference type="RefSeq" id="WP_273307022.1">
    <property type="nucleotide sequence ID" value="NZ_DYUD01000029.1"/>
</dbReference>
<dbReference type="Pfam" id="PF00326">
    <property type="entry name" value="Peptidase_S9"/>
    <property type="match status" value="1"/>
</dbReference>
<proteinExistence type="predicted"/>
<dbReference type="PANTHER" id="PTHR11731">
    <property type="entry name" value="PROTEASE FAMILY S9B,C DIPEPTIDYL-PEPTIDASE IV-RELATED"/>
    <property type="match status" value="1"/>
</dbReference>
<dbReference type="Gene3D" id="2.140.10.30">
    <property type="entry name" value="Dipeptidylpeptidase IV, N-terminal domain"/>
    <property type="match status" value="1"/>
</dbReference>
<dbReference type="AlphaFoldDB" id="A0A921MTU1"/>
<evidence type="ECO:0000256" key="2">
    <source>
        <dbReference type="SAM" id="SignalP"/>
    </source>
</evidence>
<dbReference type="GO" id="GO:0008239">
    <property type="term" value="F:dipeptidyl-peptidase activity"/>
    <property type="evidence" value="ECO:0007669"/>
    <property type="project" value="TreeGrafter"/>
</dbReference>
<evidence type="ECO:0000313" key="5">
    <source>
        <dbReference type="EMBL" id="HJG89956.1"/>
    </source>
</evidence>
<evidence type="ECO:0000259" key="3">
    <source>
        <dbReference type="Pfam" id="PF00326"/>
    </source>
</evidence>
<keyword evidence="2" id="KW-0732">Signal</keyword>
<feature type="chain" id="PRO_5037863546" evidence="2">
    <location>
        <begin position="22"/>
        <end position="725"/>
    </location>
</feature>
<dbReference type="SUPFAM" id="SSF82171">
    <property type="entry name" value="DPP6 N-terminal domain-like"/>
    <property type="match status" value="1"/>
</dbReference>
<gene>
    <name evidence="5" type="ORF">K8U91_10870</name>
</gene>
<dbReference type="Gene3D" id="3.40.50.1820">
    <property type="entry name" value="alpha/beta hydrolase"/>
    <property type="match status" value="1"/>
</dbReference>
<dbReference type="InterPro" id="IPR002469">
    <property type="entry name" value="Peptidase_S9B_N"/>
</dbReference>
<keyword evidence="1" id="KW-0325">Glycoprotein</keyword>